<dbReference type="EMBL" id="WIXE01000780">
    <property type="protein sequence ID" value="KAK5986273.1"/>
    <property type="molecule type" value="Genomic_DNA"/>
</dbReference>
<dbReference type="PANTHER" id="PTHR16119">
    <property type="entry name" value="TRANSMEMBRANE PROTEIN 144"/>
    <property type="match status" value="1"/>
</dbReference>
<keyword evidence="8" id="KW-1185">Reference proteome</keyword>
<dbReference type="Proteomes" id="UP001331761">
    <property type="component" value="Unassembled WGS sequence"/>
</dbReference>
<reference evidence="7 8" key="1">
    <citation type="submission" date="2019-10" db="EMBL/GenBank/DDBJ databases">
        <title>Assembly and Annotation for the nematode Trichostrongylus colubriformis.</title>
        <authorList>
            <person name="Martin J."/>
        </authorList>
    </citation>
    <scope>NUCLEOTIDE SEQUENCE [LARGE SCALE GENOMIC DNA]</scope>
    <source>
        <strain evidence="7">G859</strain>
        <tissue evidence="7">Whole worm</tissue>
    </source>
</reference>
<evidence type="ECO:0000256" key="5">
    <source>
        <dbReference type="ARBA" id="ARBA00023136"/>
    </source>
</evidence>
<proteinExistence type="inferred from homology"/>
<dbReference type="Pfam" id="PF07857">
    <property type="entry name" value="TMEM144"/>
    <property type="match status" value="1"/>
</dbReference>
<evidence type="ECO:0000256" key="4">
    <source>
        <dbReference type="ARBA" id="ARBA00022989"/>
    </source>
</evidence>
<feature type="non-terminal residue" evidence="7">
    <location>
        <position position="1"/>
    </location>
</feature>
<dbReference type="PANTHER" id="PTHR16119:SF16">
    <property type="entry name" value="TRANSMEMBRANE PROTEIN 144 HOMOLOG"/>
    <property type="match status" value="1"/>
</dbReference>
<evidence type="ECO:0000313" key="8">
    <source>
        <dbReference type="Proteomes" id="UP001331761"/>
    </source>
</evidence>
<evidence type="ECO:0000256" key="2">
    <source>
        <dbReference type="ARBA" id="ARBA00005731"/>
    </source>
</evidence>
<dbReference type="GO" id="GO:0015144">
    <property type="term" value="F:carbohydrate transmembrane transporter activity"/>
    <property type="evidence" value="ECO:0007669"/>
    <property type="project" value="InterPro"/>
</dbReference>
<organism evidence="7 8">
    <name type="scientific">Trichostrongylus colubriformis</name>
    <name type="common">Black scour worm</name>
    <dbReference type="NCBI Taxonomy" id="6319"/>
    <lineage>
        <taxon>Eukaryota</taxon>
        <taxon>Metazoa</taxon>
        <taxon>Ecdysozoa</taxon>
        <taxon>Nematoda</taxon>
        <taxon>Chromadorea</taxon>
        <taxon>Rhabditida</taxon>
        <taxon>Rhabditina</taxon>
        <taxon>Rhabditomorpha</taxon>
        <taxon>Strongyloidea</taxon>
        <taxon>Trichostrongylidae</taxon>
        <taxon>Trichostrongylus</taxon>
    </lineage>
</organism>
<sequence>AHPEEFPGATDSSPPYLFSFYSGVLSTSIFIFVIYSFFKRNNPWINARAALPAMLSGAIFAIAMTSFVVAIDRLQAAIAYPICAMAPGLVVSLWSILYFREITGRRNLTILTIAYGFTLLGVALMTLSREVTTP</sequence>
<evidence type="ECO:0000256" key="3">
    <source>
        <dbReference type="ARBA" id="ARBA00022692"/>
    </source>
</evidence>
<keyword evidence="4 6" id="KW-1133">Transmembrane helix</keyword>
<dbReference type="InterPro" id="IPR010651">
    <property type="entry name" value="Sugar_transport"/>
</dbReference>
<feature type="transmembrane region" description="Helical" evidence="6">
    <location>
        <begin position="50"/>
        <end position="71"/>
    </location>
</feature>
<comment type="similarity">
    <text evidence="2">Belongs to the TMEM144 family.</text>
</comment>
<dbReference type="InterPro" id="IPR037185">
    <property type="entry name" value="EmrE-like"/>
</dbReference>
<keyword evidence="3 6" id="KW-0812">Transmembrane</keyword>
<dbReference type="InterPro" id="IPR012435">
    <property type="entry name" value="TMEM144"/>
</dbReference>
<dbReference type="AlphaFoldDB" id="A0AAN8GF48"/>
<protein>
    <submittedName>
        <fullName evidence="7">Uncharacterized protein</fullName>
    </submittedName>
</protein>
<dbReference type="SUPFAM" id="SSF103481">
    <property type="entry name" value="Multidrug resistance efflux transporter EmrE"/>
    <property type="match status" value="1"/>
</dbReference>
<evidence type="ECO:0000313" key="7">
    <source>
        <dbReference type="EMBL" id="KAK5986273.1"/>
    </source>
</evidence>
<name>A0AAN8GF48_TRICO</name>
<accession>A0AAN8GF48</accession>
<evidence type="ECO:0000256" key="6">
    <source>
        <dbReference type="SAM" id="Phobius"/>
    </source>
</evidence>
<gene>
    <name evidence="7" type="ORF">GCK32_020613</name>
</gene>
<dbReference type="GO" id="GO:0016020">
    <property type="term" value="C:membrane"/>
    <property type="evidence" value="ECO:0007669"/>
    <property type="project" value="UniProtKB-SubCell"/>
</dbReference>
<comment type="caution">
    <text evidence="7">The sequence shown here is derived from an EMBL/GenBank/DDBJ whole genome shotgun (WGS) entry which is preliminary data.</text>
</comment>
<dbReference type="Gene3D" id="1.10.3730.20">
    <property type="match status" value="1"/>
</dbReference>
<feature type="transmembrane region" description="Helical" evidence="6">
    <location>
        <begin position="77"/>
        <end position="99"/>
    </location>
</feature>
<comment type="subcellular location">
    <subcellularLocation>
        <location evidence="1">Membrane</location>
        <topology evidence="1">Multi-pass membrane protein</topology>
    </subcellularLocation>
</comment>
<feature type="transmembrane region" description="Helical" evidence="6">
    <location>
        <begin position="16"/>
        <end position="38"/>
    </location>
</feature>
<keyword evidence="5 6" id="KW-0472">Membrane</keyword>
<feature type="transmembrane region" description="Helical" evidence="6">
    <location>
        <begin position="108"/>
        <end position="127"/>
    </location>
</feature>
<evidence type="ECO:0000256" key="1">
    <source>
        <dbReference type="ARBA" id="ARBA00004141"/>
    </source>
</evidence>